<protein>
    <submittedName>
        <fullName evidence="2">Uncharacterized protein</fullName>
    </submittedName>
</protein>
<sequence length="162" mass="15736">MCHTQKNQVAVAAAYEKNRQSRPRSAAPPTKIKTGANSPSRTSSMSASPPVFVSPPGSPASVTAVVGRTPASPSASASTSTSSLALPSASSSVSSTVKQTDGAGTGAASNAPLAIEAAADTPALAGLNLGGASTATLMVSSSGAAALNIPVQIKVLRPPVAK</sequence>
<gene>
    <name evidence="2" type="ORF">OC842_003028</name>
</gene>
<name>A0AAN6GEV1_9BASI</name>
<accession>A0AAN6GEV1</accession>
<dbReference type="AlphaFoldDB" id="A0AAN6GEV1"/>
<evidence type="ECO:0000313" key="3">
    <source>
        <dbReference type="Proteomes" id="UP001176521"/>
    </source>
</evidence>
<feature type="compositionally biased region" description="Low complexity" evidence="1">
    <location>
        <begin position="38"/>
        <end position="51"/>
    </location>
</feature>
<proteinExistence type="predicted"/>
<keyword evidence="3" id="KW-1185">Reference proteome</keyword>
<evidence type="ECO:0000313" key="2">
    <source>
        <dbReference type="EMBL" id="KAK0533244.1"/>
    </source>
</evidence>
<evidence type="ECO:0000256" key="1">
    <source>
        <dbReference type="SAM" id="MobiDB-lite"/>
    </source>
</evidence>
<comment type="caution">
    <text evidence="2">The sequence shown here is derived from an EMBL/GenBank/DDBJ whole genome shotgun (WGS) entry which is preliminary data.</text>
</comment>
<dbReference type="Proteomes" id="UP001176521">
    <property type="component" value="Unassembled WGS sequence"/>
</dbReference>
<feature type="compositionally biased region" description="Low complexity" evidence="1">
    <location>
        <begin position="69"/>
        <end position="97"/>
    </location>
</feature>
<feature type="region of interest" description="Disordered" evidence="1">
    <location>
        <begin position="1"/>
        <end position="106"/>
    </location>
</feature>
<dbReference type="EMBL" id="JAPDMQ010000141">
    <property type="protein sequence ID" value="KAK0533244.1"/>
    <property type="molecule type" value="Genomic_DNA"/>
</dbReference>
<organism evidence="2 3">
    <name type="scientific">Tilletia horrida</name>
    <dbReference type="NCBI Taxonomy" id="155126"/>
    <lineage>
        <taxon>Eukaryota</taxon>
        <taxon>Fungi</taxon>
        <taxon>Dikarya</taxon>
        <taxon>Basidiomycota</taxon>
        <taxon>Ustilaginomycotina</taxon>
        <taxon>Exobasidiomycetes</taxon>
        <taxon>Tilletiales</taxon>
        <taxon>Tilletiaceae</taxon>
        <taxon>Tilletia</taxon>
    </lineage>
</organism>
<reference evidence="2" key="1">
    <citation type="journal article" date="2023" name="PhytoFront">
        <title>Draft Genome Resources of Seven Strains of Tilletia horrida, Causal Agent of Kernel Smut of Rice.</title>
        <authorList>
            <person name="Khanal S."/>
            <person name="Antony Babu S."/>
            <person name="Zhou X.G."/>
        </authorList>
    </citation>
    <scope>NUCLEOTIDE SEQUENCE</scope>
    <source>
        <strain evidence="2">TX3</strain>
    </source>
</reference>